<accession>A0A8H6VQH0</accession>
<evidence type="ECO:0000259" key="4">
    <source>
        <dbReference type="PROSITE" id="PS50961"/>
    </source>
</evidence>
<dbReference type="SMART" id="SM00715">
    <property type="entry name" value="LA"/>
    <property type="match status" value="1"/>
</dbReference>
<feature type="compositionally biased region" description="Low complexity" evidence="3">
    <location>
        <begin position="133"/>
        <end position="146"/>
    </location>
</feature>
<dbReference type="PROSITE" id="PS50961">
    <property type="entry name" value="HTH_LA"/>
    <property type="match status" value="1"/>
</dbReference>
<feature type="domain" description="HTH La-type RNA-binding" evidence="4">
    <location>
        <begin position="654"/>
        <end position="744"/>
    </location>
</feature>
<name>A0A8H6VQH0_9AGAR</name>
<dbReference type="InterPro" id="IPR045180">
    <property type="entry name" value="La_dom_prot"/>
</dbReference>
<sequence length="771" mass="84898">MATVANVWTERAAKARQGGPQSPPQLPPPPNHDAFVVRKHVVDVWPTVTSANGLSQPPKSRKTTPPISPSTFSSVLPTPAFSSPSNSGAVSPAKGSASSSASSSVQSSGPSMPPTKIKQRKWVPIPPEELRAAARQQQRATTAELRNGMAERPGRRKSQTPSTTTSREESVASFDRDRDQQRGYPQPEYAPGDNSWAYINPNATRTYPTSSYFQQPYQYWSTNPPLTRHLQDESTELPPHNHYRDGWRPHYWWLPSEQSQALSAPSEPPPPQIVEPTQQPHPPHPTKNVPPRVFLFGTIDATENTGLDVDAPTKTEAKRRKPQTSPQPESPSAIRISSSPSGPVELNSDPPHAAASNGISPPSNSSSTPVGLPLSASKPALFAIGVSPRARAARLEEFPGVEVVDLTVALGTGAANGQESAMGGKWEFGTTRSNLAEEPTQSPHGTYGPPFWGYPYDTAMYGYAMPPPRMMIPYSPSNDVDPTVPVSHGSEWEVRDFGYGFGHSTTSNADLVRASVLRQPRDYEPSSAGQSPAEERSTARDFERPTTRDFEGQGYGRPRRGSYANGGFEPRGYGGRRGRGGHRGYRGYNSNRADSSAPYGPNRHQQQLYAAFTANPTVNYLPPVPLDDYYGSQNLHMMSEYYSAPPPTLRTQLSFPIDRLRMEILSQLEFYLSPDNMATDFYLRQQMDSRGWVRIDTLASFKRVQAKTTDVNLVRDVLALSHYAETRGDWVRSTEGWEKFVLPTAAPSVVVEEEDDDDEEDEDVVIVMDRI</sequence>
<dbReference type="EMBL" id="JACAZF010000016">
    <property type="protein sequence ID" value="KAF7289964.1"/>
    <property type="molecule type" value="Genomic_DNA"/>
</dbReference>
<dbReference type="SUPFAM" id="SSF46785">
    <property type="entry name" value="Winged helix' DNA-binding domain"/>
    <property type="match status" value="1"/>
</dbReference>
<comment type="caution">
    <text evidence="5">The sequence shown here is derived from an EMBL/GenBank/DDBJ whole genome shotgun (WGS) entry which is preliminary data.</text>
</comment>
<keyword evidence="6" id="KW-1185">Reference proteome</keyword>
<feature type="region of interest" description="Disordered" evidence="3">
    <location>
        <begin position="258"/>
        <end position="371"/>
    </location>
</feature>
<dbReference type="PANTHER" id="PTHR22792">
    <property type="entry name" value="LUPUS LA PROTEIN-RELATED"/>
    <property type="match status" value="1"/>
</dbReference>
<dbReference type="InterPro" id="IPR006630">
    <property type="entry name" value="La_HTH"/>
</dbReference>
<evidence type="ECO:0000256" key="3">
    <source>
        <dbReference type="SAM" id="MobiDB-lite"/>
    </source>
</evidence>
<dbReference type="CDD" id="cd07323">
    <property type="entry name" value="LAM"/>
    <property type="match status" value="1"/>
</dbReference>
<dbReference type="AlphaFoldDB" id="A0A8H6VQH0"/>
<dbReference type="InterPro" id="IPR036388">
    <property type="entry name" value="WH-like_DNA-bd_sf"/>
</dbReference>
<dbReference type="RefSeq" id="XP_037213693.1">
    <property type="nucleotide sequence ID" value="XM_037370137.1"/>
</dbReference>
<dbReference type="OrthoDB" id="340227at2759"/>
<dbReference type="GeneID" id="59352653"/>
<feature type="compositionally biased region" description="Low complexity" evidence="3">
    <location>
        <begin position="330"/>
        <end position="343"/>
    </location>
</feature>
<feature type="compositionally biased region" description="Polar residues" evidence="3">
    <location>
        <begin position="201"/>
        <end position="210"/>
    </location>
</feature>
<gene>
    <name evidence="5" type="ORF">MIND_01371700</name>
</gene>
<feature type="compositionally biased region" description="Pro residues" evidence="3">
    <location>
        <begin position="21"/>
        <end position="31"/>
    </location>
</feature>
<evidence type="ECO:0000313" key="5">
    <source>
        <dbReference type="EMBL" id="KAF7289964.1"/>
    </source>
</evidence>
<dbReference type="GO" id="GO:0010494">
    <property type="term" value="C:cytoplasmic stress granule"/>
    <property type="evidence" value="ECO:0007669"/>
    <property type="project" value="TreeGrafter"/>
</dbReference>
<feature type="compositionally biased region" description="Basic and acidic residues" evidence="3">
    <location>
        <begin position="533"/>
        <end position="551"/>
    </location>
</feature>
<feature type="region of interest" description="Disordered" evidence="3">
    <location>
        <begin position="520"/>
        <end position="601"/>
    </location>
</feature>
<organism evidence="5 6">
    <name type="scientific">Mycena indigotica</name>
    <dbReference type="NCBI Taxonomy" id="2126181"/>
    <lineage>
        <taxon>Eukaryota</taxon>
        <taxon>Fungi</taxon>
        <taxon>Dikarya</taxon>
        <taxon>Basidiomycota</taxon>
        <taxon>Agaricomycotina</taxon>
        <taxon>Agaricomycetes</taxon>
        <taxon>Agaricomycetidae</taxon>
        <taxon>Agaricales</taxon>
        <taxon>Marasmiineae</taxon>
        <taxon>Mycenaceae</taxon>
        <taxon>Mycena</taxon>
    </lineage>
</organism>
<feature type="compositionally biased region" description="Low complexity" evidence="3">
    <location>
        <begin position="63"/>
        <end position="74"/>
    </location>
</feature>
<feature type="compositionally biased region" description="Basic residues" evidence="3">
    <location>
        <begin position="574"/>
        <end position="585"/>
    </location>
</feature>
<keyword evidence="1 2" id="KW-0694">RNA-binding</keyword>
<feature type="compositionally biased region" description="Basic and acidic residues" evidence="3">
    <location>
        <begin position="166"/>
        <end position="181"/>
    </location>
</feature>
<dbReference type="GO" id="GO:0005829">
    <property type="term" value="C:cytosol"/>
    <property type="evidence" value="ECO:0007669"/>
    <property type="project" value="TreeGrafter"/>
</dbReference>
<reference evidence="5" key="1">
    <citation type="submission" date="2020-05" db="EMBL/GenBank/DDBJ databases">
        <title>Mycena genomes resolve the evolution of fungal bioluminescence.</title>
        <authorList>
            <person name="Tsai I.J."/>
        </authorList>
    </citation>
    <scope>NUCLEOTIDE SEQUENCE</scope>
    <source>
        <strain evidence="5">171206Taipei</strain>
    </source>
</reference>
<feature type="region of interest" description="Disordered" evidence="3">
    <location>
        <begin position="1"/>
        <end position="210"/>
    </location>
</feature>
<feature type="compositionally biased region" description="Low complexity" evidence="3">
    <location>
        <begin position="87"/>
        <end position="110"/>
    </location>
</feature>
<feature type="compositionally biased region" description="Pro residues" evidence="3">
    <location>
        <begin position="266"/>
        <end position="285"/>
    </location>
</feature>
<feature type="compositionally biased region" description="Polar residues" evidence="3">
    <location>
        <begin position="47"/>
        <end position="58"/>
    </location>
</feature>
<evidence type="ECO:0000313" key="6">
    <source>
        <dbReference type="Proteomes" id="UP000636479"/>
    </source>
</evidence>
<evidence type="ECO:0000256" key="2">
    <source>
        <dbReference type="PROSITE-ProRule" id="PRU00332"/>
    </source>
</evidence>
<evidence type="ECO:0000256" key="1">
    <source>
        <dbReference type="ARBA" id="ARBA00022884"/>
    </source>
</evidence>
<dbReference type="GO" id="GO:0003723">
    <property type="term" value="F:RNA binding"/>
    <property type="evidence" value="ECO:0007669"/>
    <property type="project" value="UniProtKB-UniRule"/>
</dbReference>
<dbReference type="Pfam" id="PF05383">
    <property type="entry name" value="La"/>
    <property type="match status" value="1"/>
</dbReference>
<dbReference type="GO" id="GO:0045727">
    <property type="term" value="P:positive regulation of translation"/>
    <property type="evidence" value="ECO:0007669"/>
    <property type="project" value="TreeGrafter"/>
</dbReference>
<proteinExistence type="predicted"/>
<protein>
    <submittedName>
        <fullName evidence="5">HTH La-type RNA-binding domain-containing protein</fullName>
    </submittedName>
</protein>
<dbReference type="Proteomes" id="UP000636479">
    <property type="component" value="Unassembled WGS sequence"/>
</dbReference>
<dbReference type="PANTHER" id="PTHR22792:SF132">
    <property type="entry name" value="LA-RELATED PROTEIN 1"/>
    <property type="match status" value="1"/>
</dbReference>
<dbReference type="Gene3D" id="1.10.10.10">
    <property type="entry name" value="Winged helix-like DNA-binding domain superfamily/Winged helix DNA-binding domain"/>
    <property type="match status" value="1"/>
</dbReference>
<feature type="compositionally biased region" description="Low complexity" evidence="3">
    <location>
        <begin position="353"/>
        <end position="367"/>
    </location>
</feature>
<dbReference type="InterPro" id="IPR036390">
    <property type="entry name" value="WH_DNA-bd_sf"/>
</dbReference>